<accession>A0A0T5VWM5</accession>
<dbReference type="AlphaFoldDB" id="A0A0T5VWM5"/>
<proteinExistence type="predicted"/>
<feature type="domain" description="Arabinosidase BT-3657-like N-terminal" evidence="1">
    <location>
        <begin position="25"/>
        <end position="117"/>
    </location>
</feature>
<dbReference type="Gene3D" id="2.115.10.20">
    <property type="entry name" value="Glycosyl hydrolase domain, family 43"/>
    <property type="match status" value="1"/>
</dbReference>
<evidence type="ECO:0000313" key="2">
    <source>
        <dbReference type="EMBL" id="KRT18208.1"/>
    </source>
</evidence>
<organism evidence="2 3">
    <name type="scientific">Pedobacter ginsenosidimutans</name>
    <dbReference type="NCBI Taxonomy" id="687842"/>
    <lineage>
        <taxon>Bacteria</taxon>
        <taxon>Pseudomonadati</taxon>
        <taxon>Bacteroidota</taxon>
        <taxon>Sphingobacteriia</taxon>
        <taxon>Sphingobacteriales</taxon>
        <taxon>Sphingobacteriaceae</taxon>
        <taxon>Pedobacter</taxon>
    </lineage>
</organism>
<evidence type="ECO:0000259" key="1">
    <source>
        <dbReference type="Pfam" id="PF22847"/>
    </source>
</evidence>
<keyword evidence="3" id="KW-1185">Reference proteome</keyword>
<dbReference type="STRING" id="687842.ASU31_00755"/>
<dbReference type="InterPro" id="IPR055133">
    <property type="entry name" value="BT_3657-like_N"/>
</dbReference>
<dbReference type="InterPro" id="IPR050727">
    <property type="entry name" value="GH43_arabinanases"/>
</dbReference>
<dbReference type="OrthoDB" id="9758923at2"/>
<dbReference type="CDD" id="cd08983">
    <property type="entry name" value="GH43_Bt3655-like"/>
    <property type="match status" value="1"/>
</dbReference>
<reference evidence="2 3" key="1">
    <citation type="submission" date="2015-11" db="EMBL/GenBank/DDBJ databases">
        <title>Sequence of Pedobacter ginsenosidimutans.</title>
        <authorList>
            <person name="Carson E."/>
            <person name="Keyser V."/>
            <person name="Newman J."/>
            <person name="Miller J."/>
        </authorList>
    </citation>
    <scope>NUCLEOTIDE SEQUENCE [LARGE SCALE GENOMIC DNA]</scope>
    <source>
        <strain evidence="2 3">KACC 14530</strain>
    </source>
</reference>
<dbReference type="InterPro" id="IPR023296">
    <property type="entry name" value="Glyco_hydro_beta-prop_sf"/>
</dbReference>
<dbReference type="Pfam" id="PF22847">
    <property type="entry name" value="BT_3657-like_N"/>
    <property type="match status" value="1"/>
</dbReference>
<evidence type="ECO:0000313" key="3">
    <source>
        <dbReference type="Proteomes" id="UP000051950"/>
    </source>
</evidence>
<protein>
    <submittedName>
        <fullName evidence="2">Beta-galactosidase</fullName>
    </submittedName>
</protein>
<dbReference type="EMBL" id="LMZQ01000001">
    <property type="protein sequence ID" value="KRT18208.1"/>
    <property type="molecule type" value="Genomic_DNA"/>
</dbReference>
<dbReference type="SUPFAM" id="SSF75005">
    <property type="entry name" value="Arabinanase/levansucrase/invertase"/>
    <property type="match status" value="1"/>
</dbReference>
<name>A0A0T5VWM5_9SPHI</name>
<dbReference type="RefSeq" id="WP_057930829.1">
    <property type="nucleotide sequence ID" value="NZ_LMZQ01000001.1"/>
</dbReference>
<dbReference type="Proteomes" id="UP000051950">
    <property type="component" value="Unassembled WGS sequence"/>
</dbReference>
<gene>
    <name evidence="2" type="ORF">ASU31_00755</name>
</gene>
<dbReference type="PANTHER" id="PTHR43301:SF3">
    <property type="entry name" value="ARABINAN ENDO-1,5-ALPHA-L-ARABINOSIDASE A-RELATED"/>
    <property type="match status" value="1"/>
</dbReference>
<dbReference type="PANTHER" id="PTHR43301">
    <property type="entry name" value="ARABINAN ENDO-1,5-ALPHA-L-ARABINOSIDASE"/>
    <property type="match status" value="1"/>
</dbReference>
<comment type="caution">
    <text evidence="2">The sequence shown here is derived from an EMBL/GenBank/DDBJ whole genome shotgun (WGS) entry which is preliminary data.</text>
</comment>
<sequence length="311" mass="35768">MKKIIVLLSFTFVFNSLVVAQSRKESKTLLFFYFKGNGEDGLHIASSKDGMQWAALGNDSSFLMPMVGKDKLMRDPSIIYGPDGFFHMVWTVSWKERGIGYSRSKDLINWSEQQYLPVMEHEQGAQNCWAPEISYDYEHKSYFIYWASTISGRFKETEVPGEKNHRIYSVTTKDFKSFGQTKLLYNKGFNVIDASIQKYKNGYLMFLKDETKYPTAKKNILISYSKNIDGPYSAPSLPITGNYWAEGPTAVMIKGRWTVYFDKYEAHKYGAVVSNDLKNWEDVSDKLNMPEGARHGSVIWVNDSIVKKLVR</sequence>